<feature type="signal peptide" evidence="1">
    <location>
        <begin position="1"/>
        <end position="25"/>
    </location>
</feature>
<keyword evidence="3" id="KW-1185">Reference proteome</keyword>
<protein>
    <recommendedName>
        <fullName evidence="4">Secreted protein</fullName>
    </recommendedName>
</protein>
<comment type="caution">
    <text evidence="2">The sequence shown here is derived from an EMBL/GenBank/DDBJ whole genome shotgun (WGS) entry which is preliminary data.</text>
</comment>
<dbReference type="EMBL" id="JAIQDJ010000007">
    <property type="protein sequence ID" value="MBZ4186840.1"/>
    <property type="molecule type" value="Genomic_DNA"/>
</dbReference>
<dbReference type="Proteomes" id="UP001430290">
    <property type="component" value="Unassembled WGS sequence"/>
</dbReference>
<name>A0ABS7TGF6_9GAMM</name>
<evidence type="ECO:0000313" key="3">
    <source>
        <dbReference type="Proteomes" id="UP001430290"/>
    </source>
</evidence>
<feature type="chain" id="PRO_5046779470" description="Secreted protein" evidence="1">
    <location>
        <begin position="26"/>
        <end position="81"/>
    </location>
</feature>
<reference evidence="2" key="1">
    <citation type="submission" date="2021-09" db="EMBL/GenBank/DDBJ databases">
        <authorList>
            <person name="Wu T."/>
            <person name="Guo S.Z."/>
        </authorList>
    </citation>
    <scope>NUCLEOTIDE SEQUENCE</scope>
    <source>
        <strain evidence="2">RSS-23</strain>
    </source>
</reference>
<proteinExistence type="predicted"/>
<keyword evidence="1" id="KW-0732">Signal</keyword>
<dbReference type="RefSeq" id="WP_223629518.1">
    <property type="nucleotide sequence ID" value="NZ_JAIQDJ010000007.1"/>
</dbReference>
<gene>
    <name evidence="2" type="ORF">K7B09_10970</name>
</gene>
<sequence length="81" mass="8735">MNRKLHNTLMAMLTSSALLVVTLLASTPAAPETRSQTLAATTSQAAGVGEVSPAARVNHGVTRRTYQSVRMPFFSFFLPKE</sequence>
<evidence type="ECO:0008006" key="4">
    <source>
        <dbReference type="Google" id="ProtNLM"/>
    </source>
</evidence>
<evidence type="ECO:0000313" key="2">
    <source>
        <dbReference type="EMBL" id="MBZ4186840.1"/>
    </source>
</evidence>
<organism evidence="2 3">
    <name type="scientific">Thermomonas beijingensis</name>
    <dbReference type="NCBI Taxonomy" id="2872701"/>
    <lineage>
        <taxon>Bacteria</taxon>
        <taxon>Pseudomonadati</taxon>
        <taxon>Pseudomonadota</taxon>
        <taxon>Gammaproteobacteria</taxon>
        <taxon>Lysobacterales</taxon>
        <taxon>Lysobacteraceae</taxon>
        <taxon>Thermomonas</taxon>
    </lineage>
</organism>
<evidence type="ECO:0000256" key="1">
    <source>
        <dbReference type="SAM" id="SignalP"/>
    </source>
</evidence>
<accession>A0ABS7TGF6</accession>